<dbReference type="Gene3D" id="1.20.1090.10">
    <property type="entry name" value="Dehydroquinate synthase-like - alpha domain"/>
    <property type="match status" value="1"/>
</dbReference>
<dbReference type="Gene3D" id="3.40.50.1970">
    <property type="match status" value="1"/>
</dbReference>
<sequence>MKLLELKQQIHKFECCKDFIDSFNVGQEDCIFTNKFLYETFLKKLNINCVYIFQEDYNLREPSDDIMDKIIRYVQEKDCKRIIGIGGGSIIDISKVLALKDVTSTKELFEKTIPAVKARELIIVPTTCGTGSEVTNISIAEIKSKGTKLGLAVDELYADYAVLIPELVKGLPYEFFVYSSIDALIHAIESFISPKANVYTEMFSVEAIKMIINGYKEVQNNGKDYRKKIIEDFLIASNYAGIAFGNAGVGAVHALSYPLGGKYHVPHGEANYQFFIEVFKFYKEKNPNGKIDELNQLLSIILDVSKDKVYEELEKLLGNMIEKKSLRKYGMKEEEIYSFSQSVLETQQRLLGNNYVEMKEADMIEIYKKLF</sequence>
<evidence type="ECO:0000259" key="2">
    <source>
        <dbReference type="Pfam" id="PF00465"/>
    </source>
</evidence>
<dbReference type="RefSeq" id="WP_090040382.1">
    <property type="nucleotide sequence ID" value="NZ_FOKI01000010.1"/>
</dbReference>
<accession>A0A1I0XVJ1</accession>
<gene>
    <name evidence="4" type="ORF">SAMN04488528_10107</name>
</gene>
<organism evidence="4 5">
    <name type="scientific">Clostridium frigidicarnis</name>
    <dbReference type="NCBI Taxonomy" id="84698"/>
    <lineage>
        <taxon>Bacteria</taxon>
        <taxon>Bacillati</taxon>
        <taxon>Bacillota</taxon>
        <taxon>Clostridia</taxon>
        <taxon>Eubacteriales</taxon>
        <taxon>Clostridiaceae</taxon>
        <taxon>Clostridium</taxon>
    </lineage>
</organism>
<dbReference type="AlphaFoldDB" id="A0A1I0XVJ1"/>
<dbReference type="InterPro" id="IPR039697">
    <property type="entry name" value="Alcohol_dehydrogenase_Fe"/>
</dbReference>
<dbReference type="InterPro" id="IPR001670">
    <property type="entry name" value="ADH_Fe/GldA"/>
</dbReference>
<dbReference type="SUPFAM" id="SSF56796">
    <property type="entry name" value="Dehydroquinate synthase-like"/>
    <property type="match status" value="1"/>
</dbReference>
<keyword evidence="5" id="KW-1185">Reference proteome</keyword>
<dbReference type="EMBL" id="FOKI01000010">
    <property type="protein sequence ID" value="SFB04924.1"/>
    <property type="molecule type" value="Genomic_DNA"/>
</dbReference>
<proteinExistence type="predicted"/>
<dbReference type="InterPro" id="IPR056798">
    <property type="entry name" value="ADH_Fe_C"/>
</dbReference>
<feature type="domain" description="Alcohol dehydrogenase iron-type/glycerol dehydrogenase GldA" evidence="2">
    <location>
        <begin position="27"/>
        <end position="165"/>
    </location>
</feature>
<dbReference type="GO" id="GO:0046872">
    <property type="term" value="F:metal ion binding"/>
    <property type="evidence" value="ECO:0007669"/>
    <property type="project" value="InterPro"/>
</dbReference>
<feature type="domain" description="Fe-containing alcohol dehydrogenase-like C-terminal" evidence="3">
    <location>
        <begin position="177"/>
        <end position="370"/>
    </location>
</feature>
<dbReference type="OrthoDB" id="9804734at2"/>
<dbReference type="CDD" id="cd14860">
    <property type="entry name" value="4HBD_NAD"/>
    <property type="match status" value="1"/>
</dbReference>
<dbReference type="STRING" id="84698.SAMN04488528_10107"/>
<dbReference type="Proteomes" id="UP000198619">
    <property type="component" value="Unassembled WGS sequence"/>
</dbReference>
<evidence type="ECO:0000256" key="1">
    <source>
        <dbReference type="ARBA" id="ARBA00023002"/>
    </source>
</evidence>
<dbReference type="PROSITE" id="PS00060">
    <property type="entry name" value="ADH_IRON_2"/>
    <property type="match status" value="1"/>
</dbReference>
<dbReference type="Pfam" id="PF00465">
    <property type="entry name" value="Fe-ADH"/>
    <property type="match status" value="1"/>
</dbReference>
<evidence type="ECO:0000259" key="3">
    <source>
        <dbReference type="Pfam" id="PF25137"/>
    </source>
</evidence>
<evidence type="ECO:0000313" key="5">
    <source>
        <dbReference type="Proteomes" id="UP000198619"/>
    </source>
</evidence>
<dbReference type="InterPro" id="IPR018211">
    <property type="entry name" value="ADH_Fe_CS"/>
</dbReference>
<name>A0A1I0XVJ1_9CLOT</name>
<keyword evidence="1" id="KW-0560">Oxidoreductase</keyword>
<dbReference type="PANTHER" id="PTHR11496:SF83">
    <property type="entry name" value="HYDROXYACID-OXOACID TRANSHYDROGENASE, MITOCHONDRIAL"/>
    <property type="match status" value="1"/>
</dbReference>
<dbReference type="PANTHER" id="PTHR11496">
    <property type="entry name" value="ALCOHOL DEHYDROGENASE"/>
    <property type="match status" value="1"/>
</dbReference>
<protein>
    <submittedName>
        <fullName evidence="4">4-hydroxybutyrate dehydrogenase</fullName>
    </submittedName>
</protein>
<dbReference type="Pfam" id="PF25137">
    <property type="entry name" value="ADH_Fe_C"/>
    <property type="match status" value="1"/>
</dbReference>
<reference evidence="4 5" key="1">
    <citation type="submission" date="2016-10" db="EMBL/GenBank/DDBJ databases">
        <authorList>
            <person name="de Groot N.N."/>
        </authorList>
    </citation>
    <scope>NUCLEOTIDE SEQUENCE [LARGE SCALE GENOMIC DNA]</scope>
    <source>
        <strain evidence="4 5">DSM 12271</strain>
    </source>
</reference>
<dbReference type="GO" id="GO:0004022">
    <property type="term" value="F:alcohol dehydrogenase (NAD+) activity"/>
    <property type="evidence" value="ECO:0007669"/>
    <property type="project" value="TreeGrafter"/>
</dbReference>
<evidence type="ECO:0000313" key="4">
    <source>
        <dbReference type="EMBL" id="SFB04924.1"/>
    </source>
</evidence>